<evidence type="ECO:0000313" key="2">
    <source>
        <dbReference type="EMBL" id="GAW92243.1"/>
    </source>
</evidence>
<reference evidence="3" key="1">
    <citation type="journal article" date="2017" name="Appl. Environ. Microbiol.">
        <title>Genomic analysis of Calderihabitans maritimus KKC1, a thermophilic hydrogenogenic carboxydotrophic bacterium isolated from marine sediment.</title>
        <authorList>
            <person name="Omae K."/>
            <person name="Yoneda Y."/>
            <person name="Fukuyama Y."/>
            <person name="Yoshida T."/>
            <person name="Sako Y."/>
        </authorList>
    </citation>
    <scope>NUCLEOTIDE SEQUENCE [LARGE SCALE GENOMIC DNA]</scope>
    <source>
        <strain evidence="3">KKC1</strain>
    </source>
</reference>
<sequence>MKVGVYWKPIYSLLELEGIEILVVNAKHIKAVPGRKTDVKDAEWIADFLRHGLLKDSYIPSREQRELRKLVRYRKKLIEERAREINRMQKVLEDANIKLSSVVTILWEHQGGVTVK</sequence>
<dbReference type="InterPro" id="IPR047650">
    <property type="entry name" value="Transpos_IS110"/>
</dbReference>
<gene>
    <name evidence="2" type="ORF">KKC1_14010</name>
</gene>
<dbReference type="PANTHER" id="PTHR33055:SF15">
    <property type="entry name" value="TRANSPOSASE-RELATED"/>
    <property type="match status" value="1"/>
</dbReference>
<name>A0A1Z5HRT3_9FIRM</name>
<dbReference type="EMBL" id="BDGJ01000064">
    <property type="protein sequence ID" value="GAW92243.1"/>
    <property type="molecule type" value="Genomic_DNA"/>
</dbReference>
<accession>A0A1Z5HRT3</accession>
<protein>
    <submittedName>
        <fullName evidence="2">Transposase, IS111A/IS1328/IS1533, partial</fullName>
    </submittedName>
</protein>
<organism evidence="2 3">
    <name type="scientific">Calderihabitans maritimus</name>
    <dbReference type="NCBI Taxonomy" id="1246530"/>
    <lineage>
        <taxon>Bacteria</taxon>
        <taxon>Bacillati</taxon>
        <taxon>Bacillota</taxon>
        <taxon>Clostridia</taxon>
        <taxon>Neomoorellales</taxon>
        <taxon>Calderihabitantaceae</taxon>
        <taxon>Calderihabitans</taxon>
    </lineage>
</organism>
<comment type="caution">
    <text evidence="2">The sequence shown here is derived from an EMBL/GenBank/DDBJ whole genome shotgun (WGS) entry which is preliminary data.</text>
</comment>
<keyword evidence="3" id="KW-1185">Reference proteome</keyword>
<feature type="domain" description="Transposase IS110-like N-terminal" evidence="1">
    <location>
        <begin position="4"/>
        <end position="95"/>
    </location>
</feature>
<dbReference type="GO" id="GO:0004803">
    <property type="term" value="F:transposase activity"/>
    <property type="evidence" value="ECO:0007669"/>
    <property type="project" value="InterPro"/>
</dbReference>
<dbReference type="PANTHER" id="PTHR33055">
    <property type="entry name" value="TRANSPOSASE FOR INSERTION SEQUENCE ELEMENT IS1111A"/>
    <property type="match status" value="1"/>
</dbReference>
<proteinExistence type="predicted"/>
<evidence type="ECO:0000313" key="3">
    <source>
        <dbReference type="Proteomes" id="UP000197032"/>
    </source>
</evidence>
<dbReference type="Proteomes" id="UP000197032">
    <property type="component" value="Unassembled WGS sequence"/>
</dbReference>
<dbReference type="Pfam" id="PF01548">
    <property type="entry name" value="DEDD_Tnp_IS110"/>
    <property type="match status" value="1"/>
</dbReference>
<dbReference type="InterPro" id="IPR002525">
    <property type="entry name" value="Transp_IS110-like_N"/>
</dbReference>
<dbReference type="GO" id="GO:0006313">
    <property type="term" value="P:DNA transposition"/>
    <property type="evidence" value="ECO:0007669"/>
    <property type="project" value="InterPro"/>
</dbReference>
<dbReference type="AlphaFoldDB" id="A0A1Z5HRT3"/>
<evidence type="ECO:0000259" key="1">
    <source>
        <dbReference type="Pfam" id="PF01548"/>
    </source>
</evidence>
<dbReference type="GO" id="GO:0003677">
    <property type="term" value="F:DNA binding"/>
    <property type="evidence" value="ECO:0007669"/>
    <property type="project" value="InterPro"/>
</dbReference>